<dbReference type="OrthoDB" id="423921at2"/>
<dbReference type="Gene3D" id="3.40.630.30">
    <property type="match status" value="1"/>
</dbReference>
<dbReference type="InterPro" id="IPR000182">
    <property type="entry name" value="GNAT_dom"/>
</dbReference>
<dbReference type="Proteomes" id="UP000287756">
    <property type="component" value="Chromosome"/>
</dbReference>
<dbReference type="EMBL" id="CP026118">
    <property type="protein sequence ID" value="QAS53234.1"/>
    <property type="molecule type" value="Genomic_DNA"/>
</dbReference>
<evidence type="ECO:0000259" key="1">
    <source>
        <dbReference type="PROSITE" id="PS51186"/>
    </source>
</evidence>
<dbReference type="GO" id="GO:0016747">
    <property type="term" value="F:acyltransferase activity, transferring groups other than amino-acyl groups"/>
    <property type="evidence" value="ECO:0007669"/>
    <property type="project" value="InterPro"/>
</dbReference>
<dbReference type="InterPro" id="IPR016181">
    <property type="entry name" value="Acyl_CoA_acyltransferase"/>
</dbReference>
<dbReference type="RefSeq" id="WP_128525511.1">
    <property type="nucleotide sequence ID" value="NZ_CANLVY010000001.1"/>
</dbReference>
<accession>A0A410MER7</accession>
<dbReference type="SUPFAM" id="SSF55729">
    <property type="entry name" value="Acyl-CoA N-acyltransferases (Nat)"/>
    <property type="match status" value="1"/>
</dbReference>
<feature type="domain" description="N-acetyltransferase" evidence="1">
    <location>
        <begin position="4"/>
        <end position="155"/>
    </location>
</feature>
<reference evidence="2 3" key="1">
    <citation type="submission" date="2018-01" db="EMBL/GenBank/DDBJ databases">
        <title>The whole genome sequencing and assembly of Halobacillus litoralis ERB031 strain.</title>
        <authorList>
            <person name="Lee S.-J."/>
            <person name="Park M.-K."/>
            <person name="Kim J.-Y."/>
            <person name="Lee Y.-J."/>
            <person name="Yi H."/>
            <person name="Bahn Y.-S."/>
            <person name="Kim J.F."/>
            <person name="Lee D.-W."/>
        </authorList>
    </citation>
    <scope>NUCLEOTIDE SEQUENCE [LARGE SCALE GENOMIC DNA]</scope>
    <source>
        <strain evidence="2 3">ERB 031</strain>
    </source>
</reference>
<name>A0A410MER7_9BACI</name>
<proteinExistence type="predicted"/>
<organism evidence="2 3">
    <name type="scientific">Halobacillus litoralis</name>
    <dbReference type="NCBI Taxonomy" id="45668"/>
    <lineage>
        <taxon>Bacteria</taxon>
        <taxon>Bacillati</taxon>
        <taxon>Bacillota</taxon>
        <taxon>Bacilli</taxon>
        <taxon>Bacillales</taxon>
        <taxon>Bacillaceae</taxon>
        <taxon>Halobacillus</taxon>
    </lineage>
</organism>
<sequence length="158" mass="18235">MNALHLSLMTQDEAETIAAWKYPPPYNFYDMTADEEDYEEFIHPEKRSRHTYSVYDRHQLIGFFTINPLGERTVDIGLGMHPQLTGRGKGKAFLEQGLGFVNHQYQADSFTLSVAAFNQRAISVYEKAGFCRKETFIQATNGGKFEFVKMEKNIHDKR</sequence>
<evidence type="ECO:0000313" key="2">
    <source>
        <dbReference type="EMBL" id="QAS53234.1"/>
    </source>
</evidence>
<dbReference type="Pfam" id="PF00583">
    <property type="entry name" value="Acetyltransf_1"/>
    <property type="match status" value="1"/>
</dbReference>
<dbReference type="KEGG" id="hli:HLI_14060"/>
<evidence type="ECO:0000313" key="3">
    <source>
        <dbReference type="Proteomes" id="UP000287756"/>
    </source>
</evidence>
<dbReference type="AlphaFoldDB" id="A0A410MER7"/>
<gene>
    <name evidence="2" type="ORF">HLI_14060</name>
</gene>
<protein>
    <submittedName>
        <fullName evidence="2">GNAT family N-acetyltransferase</fullName>
    </submittedName>
</protein>
<dbReference type="PROSITE" id="PS51186">
    <property type="entry name" value="GNAT"/>
    <property type="match status" value="1"/>
</dbReference>
<keyword evidence="2" id="KW-0808">Transferase</keyword>